<feature type="region of interest" description="Disordered" evidence="2">
    <location>
        <begin position="109"/>
        <end position="134"/>
    </location>
</feature>
<evidence type="ECO:0000313" key="3">
    <source>
        <dbReference type="EMBL" id="EAS05975.3"/>
    </source>
</evidence>
<feature type="compositionally biased region" description="Polar residues" evidence="2">
    <location>
        <begin position="357"/>
        <end position="369"/>
    </location>
</feature>
<proteinExistence type="predicted"/>
<feature type="region of interest" description="Disordered" evidence="2">
    <location>
        <begin position="1"/>
        <end position="24"/>
    </location>
</feature>
<dbReference type="RefSeq" id="XP_001026220.3">
    <property type="nucleotide sequence ID" value="XM_001026220.3"/>
</dbReference>
<accession>I7MJ81</accession>
<name>I7MJ81_TETTS</name>
<feature type="region of interest" description="Disordered" evidence="2">
    <location>
        <begin position="461"/>
        <end position="483"/>
    </location>
</feature>
<feature type="compositionally biased region" description="Polar residues" evidence="2">
    <location>
        <begin position="109"/>
        <end position="127"/>
    </location>
</feature>
<dbReference type="EMBL" id="GG662313">
    <property type="protein sequence ID" value="EAS05975.3"/>
    <property type="molecule type" value="Genomic_DNA"/>
</dbReference>
<feature type="coiled-coil region" evidence="1">
    <location>
        <begin position="206"/>
        <end position="328"/>
    </location>
</feature>
<evidence type="ECO:0000256" key="2">
    <source>
        <dbReference type="SAM" id="MobiDB-lite"/>
    </source>
</evidence>
<evidence type="ECO:0000256" key="1">
    <source>
        <dbReference type="SAM" id="Coils"/>
    </source>
</evidence>
<keyword evidence="1" id="KW-0175">Coiled coil</keyword>
<dbReference type="KEGG" id="tet:TTHERM_00780640"/>
<protein>
    <recommendedName>
        <fullName evidence="5">GAF domain protein</fullName>
    </recommendedName>
</protein>
<sequence length="899" mass="105564">MFTDRNLHSKSNQNLRDQTGSFGDLDNVAQISSKKYLKTISSPQILARKNHQQVNQNKFSVKLEPLQLNHNQKYQNNTQNSLIDNSDYYLQQGVSTGKSQVSKIDLRSSQVIDESGNNSQKNSTTARQAEGGLQNELDIRNNSTPQIKKSMNMTPIKSTKNSEFSSRRFNETSKSMMQKSQNDESLLENQSYFKLFETNKRITIQNQKREEALNELISQIQSFLNQQPNHQQKEATTISEALNHLMVTIENAQKNEMELNKAMREMHKQLKENLKLQMESEIYKNQTKLGSEELFLYKQKYDGAQADIRQLKKENIQLHHINDEIRKKNQIYEKRLELLSDFNPEKKITMESNLNDSFINQDKNQSFENSNKKPSQEEIKSMNKIQQDKSEKNNQSKAPPALYKNGQMQIVLAELVKENENYKKQLKMKDQEIERLKELNYKQQDKMNRLYKKIDMIKMKRTNKDEDNKNSNNHNDEDKFNFEKNELPVSTDFKVQNISLRQQNFLSDLQEQGKESYLSQFEDDKKDQVELIISQLSSYREYSEKVNSMIHEIMYLINFTSINDIMVYVSRNFKQNFQAENVHLWVREAETGILRTYNQQGKELRALTTKGIFQKCIDQQKIINYSSSKEVTLYQNTDGHLVCQDKCVVFPIYLQSSQNNPQNQYLVGIFEVSKLFSDRMELDEQYLSIFLTKFLRYIFKKLHEWNVVTNQLRTSTMNQEFFQELCTSKSKYQFSQIIKKWASSILQSNAAQFVFVEDDYIILYQSNSQKIQVSSKISLTSLIIQNKKSMIFYDSNKQVEYQKDIDVQSILPIYYHPIIIEDETQKLSTNNENKFDETKSKKVVGVVQFVIKSRKQIAQSQISEIIIVDQGLLSYDIDYKCFCEYIQSAYELVFGNKNS</sequence>
<feature type="compositionally biased region" description="Polar residues" evidence="2">
    <location>
        <begin position="9"/>
        <end position="21"/>
    </location>
</feature>
<reference evidence="4" key="1">
    <citation type="journal article" date="2006" name="PLoS Biol.">
        <title>Macronuclear genome sequence of the ciliate Tetrahymena thermophila, a model eukaryote.</title>
        <authorList>
            <person name="Eisen J.A."/>
            <person name="Coyne R.S."/>
            <person name="Wu M."/>
            <person name="Wu D."/>
            <person name="Thiagarajan M."/>
            <person name="Wortman J.R."/>
            <person name="Badger J.H."/>
            <person name="Ren Q."/>
            <person name="Amedeo P."/>
            <person name="Jones K.M."/>
            <person name="Tallon L.J."/>
            <person name="Delcher A.L."/>
            <person name="Salzberg S.L."/>
            <person name="Silva J.C."/>
            <person name="Haas B.J."/>
            <person name="Majoros W.H."/>
            <person name="Farzad M."/>
            <person name="Carlton J.M."/>
            <person name="Smith R.K. Jr."/>
            <person name="Garg J."/>
            <person name="Pearlman R.E."/>
            <person name="Karrer K.M."/>
            <person name="Sun L."/>
            <person name="Manning G."/>
            <person name="Elde N.C."/>
            <person name="Turkewitz A.P."/>
            <person name="Asai D.J."/>
            <person name="Wilkes D.E."/>
            <person name="Wang Y."/>
            <person name="Cai H."/>
            <person name="Collins K."/>
            <person name="Stewart B.A."/>
            <person name="Lee S.R."/>
            <person name="Wilamowska K."/>
            <person name="Weinberg Z."/>
            <person name="Ruzzo W.L."/>
            <person name="Wloga D."/>
            <person name="Gaertig J."/>
            <person name="Frankel J."/>
            <person name="Tsao C.-C."/>
            <person name="Gorovsky M.A."/>
            <person name="Keeling P.J."/>
            <person name="Waller R.F."/>
            <person name="Patron N.J."/>
            <person name="Cherry J.M."/>
            <person name="Stover N.A."/>
            <person name="Krieger C.J."/>
            <person name="del Toro C."/>
            <person name="Ryder H.F."/>
            <person name="Williamson S.C."/>
            <person name="Barbeau R.A."/>
            <person name="Hamilton E.P."/>
            <person name="Orias E."/>
        </authorList>
    </citation>
    <scope>NUCLEOTIDE SEQUENCE [LARGE SCALE GENOMIC DNA]</scope>
    <source>
        <strain evidence="4">SB210</strain>
    </source>
</reference>
<dbReference type="GeneID" id="7845018"/>
<gene>
    <name evidence="3" type="ORF">TTHERM_00780640</name>
</gene>
<evidence type="ECO:0008006" key="5">
    <source>
        <dbReference type="Google" id="ProtNLM"/>
    </source>
</evidence>
<dbReference type="Proteomes" id="UP000009168">
    <property type="component" value="Unassembled WGS sequence"/>
</dbReference>
<feature type="region of interest" description="Disordered" evidence="2">
    <location>
        <begin position="357"/>
        <end position="403"/>
    </location>
</feature>
<organism evidence="3 4">
    <name type="scientific">Tetrahymena thermophila (strain SB210)</name>
    <dbReference type="NCBI Taxonomy" id="312017"/>
    <lineage>
        <taxon>Eukaryota</taxon>
        <taxon>Sar</taxon>
        <taxon>Alveolata</taxon>
        <taxon>Ciliophora</taxon>
        <taxon>Intramacronucleata</taxon>
        <taxon>Oligohymenophorea</taxon>
        <taxon>Hymenostomatida</taxon>
        <taxon>Tetrahymenina</taxon>
        <taxon>Tetrahymenidae</taxon>
        <taxon>Tetrahymena</taxon>
    </lineage>
</organism>
<dbReference type="AlphaFoldDB" id="I7MJ81"/>
<dbReference type="eggNOG" id="ENOG502SHTX">
    <property type="taxonomic scope" value="Eukaryota"/>
</dbReference>
<evidence type="ECO:0000313" key="4">
    <source>
        <dbReference type="Proteomes" id="UP000009168"/>
    </source>
</evidence>
<feature type="coiled-coil region" evidence="1">
    <location>
        <begin position="405"/>
        <end position="453"/>
    </location>
</feature>
<keyword evidence="4" id="KW-1185">Reference proteome</keyword>
<feature type="compositionally biased region" description="Basic and acidic residues" evidence="2">
    <location>
        <begin position="370"/>
        <end position="394"/>
    </location>
</feature>
<dbReference type="InParanoid" id="I7MJ81"/>